<feature type="domain" description="ABC transporter" evidence="9">
    <location>
        <begin position="385"/>
        <end position="619"/>
    </location>
</feature>
<dbReference type="PANTHER" id="PTHR43394">
    <property type="entry name" value="ATP-DEPENDENT PERMEASE MDL1, MITOCHONDRIAL"/>
    <property type="match status" value="1"/>
</dbReference>
<evidence type="ECO:0000259" key="9">
    <source>
        <dbReference type="PROSITE" id="PS50893"/>
    </source>
</evidence>
<dbReference type="SMART" id="SM00382">
    <property type="entry name" value="AAA"/>
    <property type="match status" value="1"/>
</dbReference>
<feature type="transmembrane region" description="Helical" evidence="8">
    <location>
        <begin position="277"/>
        <end position="300"/>
    </location>
</feature>
<evidence type="ECO:0000256" key="6">
    <source>
        <dbReference type="ARBA" id="ARBA00023136"/>
    </source>
</evidence>
<dbReference type="Gene3D" id="3.40.50.300">
    <property type="entry name" value="P-loop containing nucleotide triphosphate hydrolases"/>
    <property type="match status" value="1"/>
</dbReference>
<dbReference type="Gene3D" id="1.20.1560.10">
    <property type="entry name" value="ABC transporter type 1, transmembrane domain"/>
    <property type="match status" value="1"/>
</dbReference>
<evidence type="ECO:0000256" key="8">
    <source>
        <dbReference type="SAM" id="Phobius"/>
    </source>
</evidence>
<dbReference type="InterPro" id="IPR017871">
    <property type="entry name" value="ABC_transporter-like_CS"/>
</dbReference>
<accession>A0ABP7PDJ1</accession>
<dbReference type="GO" id="GO:0005524">
    <property type="term" value="F:ATP binding"/>
    <property type="evidence" value="ECO:0007669"/>
    <property type="project" value="UniProtKB-KW"/>
</dbReference>
<keyword evidence="2 8" id="KW-0812">Transmembrane</keyword>
<dbReference type="InterPro" id="IPR039421">
    <property type="entry name" value="Type_1_exporter"/>
</dbReference>
<proteinExistence type="predicted"/>
<dbReference type="Proteomes" id="UP001500742">
    <property type="component" value="Unassembled WGS sequence"/>
</dbReference>
<evidence type="ECO:0000256" key="2">
    <source>
        <dbReference type="ARBA" id="ARBA00022692"/>
    </source>
</evidence>
<gene>
    <name evidence="11" type="ORF">GCM10022210_10150</name>
</gene>
<evidence type="ECO:0000256" key="3">
    <source>
        <dbReference type="ARBA" id="ARBA00022741"/>
    </source>
</evidence>
<feature type="transmembrane region" description="Helical" evidence="8">
    <location>
        <begin position="54"/>
        <end position="74"/>
    </location>
</feature>
<feature type="compositionally biased region" description="Basic and acidic residues" evidence="7">
    <location>
        <begin position="1"/>
        <end position="16"/>
    </location>
</feature>
<dbReference type="EMBL" id="BAAAZC010000007">
    <property type="protein sequence ID" value="GAA3963834.1"/>
    <property type="molecule type" value="Genomic_DNA"/>
</dbReference>
<feature type="region of interest" description="Disordered" evidence="7">
    <location>
        <begin position="1"/>
        <end position="31"/>
    </location>
</feature>
<dbReference type="PROSITE" id="PS50929">
    <property type="entry name" value="ABC_TM1F"/>
    <property type="match status" value="1"/>
</dbReference>
<reference evidence="12" key="1">
    <citation type="journal article" date="2019" name="Int. J. Syst. Evol. Microbiol.">
        <title>The Global Catalogue of Microorganisms (GCM) 10K type strain sequencing project: providing services to taxonomists for standard genome sequencing and annotation.</title>
        <authorList>
            <consortium name="The Broad Institute Genomics Platform"/>
            <consortium name="The Broad Institute Genome Sequencing Center for Infectious Disease"/>
            <person name="Wu L."/>
            <person name="Ma J."/>
        </authorList>
    </citation>
    <scope>NUCLEOTIDE SEQUENCE [LARGE SCALE GENOMIC DNA]</scope>
    <source>
        <strain evidence="12">JCM 16601</strain>
    </source>
</reference>
<dbReference type="CDD" id="cd18544">
    <property type="entry name" value="ABC_6TM_TmrA_like"/>
    <property type="match status" value="1"/>
</dbReference>
<keyword evidence="6 8" id="KW-0472">Membrane</keyword>
<evidence type="ECO:0000313" key="12">
    <source>
        <dbReference type="Proteomes" id="UP001500742"/>
    </source>
</evidence>
<dbReference type="Pfam" id="PF00664">
    <property type="entry name" value="ABC_membrane"/>
    <property type="match status" value="1"/>
</dbReference>
<sequence>MNKNKQETEKKADHTANQKAPPSGGGGGSAGGTVTGKALDWKLLKRVMHYVKPYNTTFIIAGFLTVFLAVSALLQPILIQHTLDVDILNDNYDGLVFMVGLMVAQLFIQTIAQYYQTYLTNSLGQSVIRDLRIDIFNHITSLRLKYFDRTPIGMLITRTVSDLETIADIFSEGLISIMGDMLLVVAVVGLMLFKDWKLALITLIPMPFLFASTYVFKEAIKSSFQEVRTQVAQLNTFLAEHISGISVIQLFAREDQEMRKFKSVNLKYRDANIRSNWYYSIFFPVVEILFAICMGLLVWYGCKRMLSDSQQMALTTSGKGITPGLITSFIVLLNMLFRPIRQLADKFNTLQMGMVGADRIFKVLDTDEVAVDNGTLKTGRLQGEIQFDKVWFAYNDENWVLKDISFHVKPGETLALVGATGAGKSSTINILNRFYEIGKGSAKVDGRDIREYEVEFLRSQIATVIQDVFLFTDTIANNISLNNELITREQIIAAAKDVGAHEFIERLPGGYDYNVMERGSTLSAGQAQLISFIRALVYNPAILVLDEATSSVDTETEILIQNAINKLMQGRTAIVIAHRLSTIQNADRIIVLDHGEIMEMGTHQELLKIEHGHYRKLYDLQFNSAGIAREPLPALSKGEGS</sequence>
<dbReference type="Pfam" id="PF00005">
    <property type="entry name" value="ABC_tran"/>
    <property type="match status" value="1"/>
</dbReference>
<protein>
    <submittedName>
        <fullName evidence="11">ABC transporter ATP-binding protein</fullName>
    </submittedName>
</protein>
<evidence type="ECO:0000313" key="11">
    <source>
        <dbReference type="EMBL" id="GAA3963834.1"/>
    </source>
</evidence>
<evidence type="ECO:0000256" key="4">
    <source>
        <dbReference type="ARBA" id="ARBA00022840"/>
    </source>
</evidence>
<dbReference type="InterPro" id="IPR003593">
    <property type="entry name" value="AAA+_ATPase"/>
</dbReference>
<dbReference type="PANTHER" id="PTHR43394:SF1">
    <property type="entry name" value="ATP-BINDING CASSETTE SUB-FAMILY B MEMBER 10, MITOCHONDRIAL"/>
    <property type="match status" value="1"/>
</dbReference>
<comment type="caution">
    <text evidence="11">The sequence shown here is derived from an EMBL/GenBank/DDBJ whole genome shotgun (WGS) entry which is preliminary data.</text>
</comment>
<feature type="transmembrane region" description="Helical" evidence="8">
    <location>
        <begin position="320"/>
        <end position="337"/>
    </location>
</feature>
<dbReference type="SUPFAM" id="SSF52540">
    <property type="entry name" value="P-loop containing nucleoside triphosphate hydrolases"/>
    <property type="match status" value="1"/>
</dbReference>
<organism evidence="11 12">
    <name type="scientific">Mucilaginibacter dorajii</name>
    <dbReference type="NCBI Taxonomy" id="692994"/>
    <lineage>
        <taxon>Bacteria</taxon>
        <taxon>Pseudomonadati</taxon>
        <taxon>Bacteroidota</taxon>
        <taxon>Sphingobacteriia</taxon>
        <taxon>Sphingobacteriales</taxon>
        <taxon>Sphingobacteriaceae</taxon>
        <taxon>Mucilaginibacter</taxon>
    </lineage>
</organism>
<evidence type="ECO:0000256" key="7">
    <source>
        <dbReference type="SAM" id="MobiDB-lite"/>
    </source>
</evidence>
<evidence type="ECO:0000256" key="5">
    <source>
        <dbReference type="ARBA" id="ARBA00022989"/>
    </source>
</evidence>
<dbReference type="PROSITE" id="PS00211">
    <property type="entry name" value="ABC_TRANSPORTER_1"/>
    <property type="match status" value="1"/>
</dbReference>
<keyword evidence="4 11" id="KW-0067">ATP-binding</keyword>
<feature type="transmembrane region" description="Helical" evidence="8">
    <location>
        <begin position="94"/>
        <end position="115"/>
    </location>
</feature>
<dbReference type="InterPro" id="IPR036640">
    <property type="entry name" value="ABC1_TM_sf"/>
</dbReference>
<dbReference type="InterPro" id="IPR003439">
    <property type="entry name" value="ABC_transporter-like_ATP-bd"/>
</dbReference>
<keyword evidence="5 8" id="KW-1133">Transmembrane helix</keyword>
<dbReference type="InterPro" id="IPR011527">
    <property type="entry name" value="ABC1_TM_dom"/>
</dbReference>
<dbReference type="CDD" id="cd03254">
    <property type="entry name" value="ABCC_Glucan_exporter_like"/>
    <property type="match status" value="1"/>
</dbReference>
<feature type="domain" description="ABC transmembrane type-1" evidence="10">
    <location>
        <begin position="59"/>
        <end position="352"/>
    </location>
</feature>
<evidence type="ECO:0000259" key="10">
    <source>
        <dbReference type="PROSITE" id="PS50929"/>
    </source>
</evidence>
<keyword evidence="3" id="KW-0547">Nucleotide-binding</keyword>
<dbReference type="SUPFAM" id="SSF90123">
    <property type="entry name" value="ABC transporter transmembrane region"/>
    <property type="match status" value="1"/>
</dbReference>
<keyword evidence="12" id="KW-1185">Reference proteome</keyword>
<comment type="subcellular location">
    <subcellularLocation>
        <location evidence="1">Cell membrane</location>
        <topology evidence="1">Multi-pass membrane protein</topology>
    </subcellularLocation>
</comment>
<feature type="transmembrane region" description="Helical" evidence="8">
    <location>
        <begin position="173"/>
        <end position="192"/>
    </location>
</feature>
<dbReference type="PROSITE" id="PS50893">
    <property type="entry name" value="ABC_TRANSPORTER_2"/>
    <property type="match status" value="1"/>
</dbReference>
<dbReference type="InterPro" id="IPR027417">
    <property type="entry name" value="P-loop_NTPase"/>
</dbReference>
<evidence type="ECO:0000256" key="1">
    <source>
        <dbReference type="ARBA" id="ARBA00004651"/>
    </source>
</evidence>
<feature type="transmembrane region" description="Helical" evidence="8">
    <location>
        <begin position="198"/>
        <end position="216"/>
    </location>
</feature>
<name>A0ABP7PDJ1_9SPHI</name>